<organism evidence="2 3">
    <name type="scientific">Cucumis melo var. makuwa</name>
    <name type="common">Oriental melon</name>
    <dbReference type="NCBI Taxonomy" id="1194695"/>
    <lineage>
        <taxon>Eukaryota</taxon>
        <taxon>Viridiplantae</taxon>
        <taxon>Streptophyta</taxon>
        <taxon>Embryophyta</taxon>
        <taxon>Tracheophyta</taxon>
        <taxon>Spermatophyta</taxon>
        <taxon>Magnoliopsida</taxon>
        <taxon>eudicotyledons</taxon>
        <taxon>Gunneridae</taxon>
        <taxon>Pentapetalae</taxon>
        <taxon>rosids</taxon>
        <taxon>fabids</taxon>
        <taxon>Cucurbitales</taxon>
        <taxon>Cucurbitaceae</taxon>
        <taxon>Benincaseae</taxon>
        <taxon>Cucumis</taxon>
    </lineage>
</organism>
<protein>
    <submittedName>
        <fullName evidence="2">Ty3-gypsy retroelement transposase</fullName>
    </submittedName>
</protein>
<reference evidence="2 3" key="1">
    <citation type="submission" date="2019-08" db="EMBL/GenBank/DDBJ databases">
        <title>Draft genome sequences of two oriental melons (Cucumis melo L. var makuwa).</title>
        <authorList>
            <person name="Kwon S.-Y."/>
        </authorList>
    </citation>
    <scope>NUCLEOTIDE SEQUENCE [LARGE SCALE GENOMIC DNA]</scope>
    <source>
        <strain evidence="3">cv. SW 3</strain>
        <tissue evidence="2">Leaf</tissue>
    </source>
</reference>
<name>A0A5A7VCR5_CUCMM</name>
<accession>A0A5A7VCR5</accession>
<dbReference type="InterPro" id="IPR016197">
    <property type="entry name" value="Chromo-like_dom_sf"/>
</dbReference>
<sequence>MYTTKIKEIANWKLRACLVVPEEVFGYRKNPTTKEWEVLISWKKLPPYEATWENWDDFTQQSQDFHLENEVLLEEECNVRPPIVFQYSRRKKKNSANAIEGEGTLSVSEGEVTVS</sequence>
<dbReference type="EMBL" id="SSTE01001846">
    <property type="protein sequence ID" value="KAA0064797.1"/>
    <property type="molecule type" value="Genomic_DNA"/>
</dbReference>
<dbReference type="SUPFAM" id="SSF54160">
    <property type="entry name" value="Chromo domain-like"/>
    <property type="match status" value="1"/>
</dbReference>
<evidence type="ECO:0000313" key="2">
    <source>
        <dbReference type="EMBL" id="KAA0064797.1"/>
    </source>
</evidence>
<comment type="caution">
    <text evidence="2">The sequence shown here is derived from an EMBL/GenBank/DDBJ whole genome shotgun (WGS) entry which is preliminary data.</text>
</comment>
<dbReference type="Gene3D" id="2.40.50.40">
    <property type="match status" value="1"/>
</dbReference>
<dbReference type="Proteomes" id="UP000321393">
    <property type="component" value="Unassembled WGS sequence"/>
</dbReference>
<feature type="region of interest" description="Disordered" evidence="1">
    <location>
        <begin position="92"/>
        <end position="115"/>
    </location>
</feature>
<dbReference type="OrthoDB" id="5554229at2759"/>
<dbReference type="AlphaFoldDB" id="A0A5A7VCR5"/>
<evidence type="ECO:0000313" key="3">
    <source>
        <dbReference type="Proteomes" id="UP000321393"/>
    </source>
</evidence>
<proteinExistence type="predicted"/>
<gene>
    <name evidence="2" type="ORF">E6C27_scaffold82G001050</name>
</gene>
<evidence type="ECO:0000256" key="1">
    <source>
        <dbReference type="SAM" id="MobiDB-lite"/>
    </source>
</evidence>